<dbReference type="PANTHER" id="PTHR40459">
    <property type="entry name" value="CONSERVED HYPOTHETICAL ALANINE AND LEUCINE RICH PROTEIN"/>
    <property type="match status" value="1"/>
</dbReference>
<evidence type="ECO:0000313" key="4">
    <source>
        <dbReference type="Proteomes" id="UP000023541"/>
    </source>
</evidence>
<evidence type="ECO:0000313" key="3">
    <source>
        <dbReference type="EMBL" id="EZH73949.1"/>
    </source>
</evidence>
<protein>
    <submittedName>
        <fullName evidence="3">Uncharacterized protein</fullName>
    </submittedName>
</protein>
<reference evidence="3 4" key="1">
    <citation type="submission" date="2014-04" db="EMBL/GenBank/DDBJ databases">
        <title>Aquimarina sp. 22II-S11-z7 Genome Sequencing.</title>
        <authorList>
            <person name="Lai Q."/>
        </authorList>
    </citation>
    <scope>NUCLEOTIDE SEQUENCE [LARGE SCALE GENOMIC DNA]</scope>
    <source>
        <strain evidence="3 4">22II-S11-z7</strain>
    </source>
</reference>
<feature type="domain" description="Pyrroline-5-carboxylate reductase catalytic N-terminal" evidence="1">
    <location>
        <begin position="4"/>
        <end position="85"/>
    </location>
</feature>
<dbReference type="AlphaFoldDB" id="A0A023BVI0"/>
<keyword evidence="4" id="KW-1185">Reference proteome</keyword>
<dbReference type="SUPFAM" id="SSF48179">
    <property type="entry name" value="6-phosphogluconate dehydrogenase C-terminal domain-like"/>
    <property type="match status" value="1"/>
</dbReference>
<name>A0A023BVI0_9FLAO</name>
<dbReference type="RefSeq" id="WP_034241478.1">
    <property type="nucleotide sequence ID" value="NZ_AQRA01000004.1"/>
</dbReference>
<dbReference type="Gene3D" id="1.10.1040.20">
    <property type="entry name" value="ProC-like, C-terminal domain"/>
    <property type="match status" value="1"/>
</dbReference>
<dbReference type="OrthoDB" id="9810755at2"/>
<dbReference type="InterPro" id="IPR028939">
    <property type="entry name" value="P5C_Rdtase_cat_N"/>
</dbReference>
<comment type="caution">
    <text evidence="3">The sequence shown here is derived from an EMBL/GenBank/DDBJ whole genome shotgun (WGS) entry which is preliminary data.</text>
</comment>
<dbReference type="STRING" id="1317122.ATO12_13785"/>
<evidence type="ECO:0000259" key="1">
    <source>
        <dbReference type="Pfam" id="PF03807"/>
    </source>
</evidence>
<dbReference type="InterPro" id="IPR008927">
    <property type="entry name" value="6-PGluconate_DH-like_C_sf"/>
</dbReference>
<dbReference type="InterPro" id="IPR036291">
    <property type="entry name" value="NAD(P)-bd_dom_sf"/>
</dbReference>
<dbReference type="InterPro" id="IPR018931">
    <property type="entry name" value="DUF2520"/>
</dbReference>
<evidence type="ECO:0000259" key="2">
    <source>
        <dbReference type="Pfam" id="PF10728"/>
    </source>
</evidence>
<dbReference type="Proteomes" id="UP000023541">
    <property type="component" value="Unassembled WGS sequence"/>
</dbReference>
<dbReference type="Pfam" id="PF10728">
    <property type="entry name" value="DUF2520"/>
    <property type="match status" value="1"/>
</dbReference>
<feature type="domain" description="DUF2520" evidence="2">
    <location>
        <begin position="122"/>
        <end position="245"/>
    </location>
</feature>
<dbReference type="Pfam" id="PF03807">
    <property type="entry name" value="F420_oxidored"/>
    <property type="match status" value="1"/>
</dbReference>
<dbReference type="eggNOG" id="COG5495">
    <property type="taxonomic scope" value="Bacteria"/>
</dbReference>
<dbReference type="EMBL" id="AQRA01000004">
    <property type="protein sequence ID" value="EZH73949.1"/>
    <property type="molecule type" value="Genomic_DNA"/>
</dbReference>
<dbReference type="InterPro" id="IPR037108">
    <property type="entry name" value="TM1727-like_C_sf"/>
</dbReference>
<dbReference type="PANTHER" id="PTHR40459:SF1">
    <property type="entry name" value="CONSERVED HYPOTHETICAL ALANINE AND LEUCINE RICH PROTEIN"/>
    <property type="match status" value="1"/>
</dbReference>
<organism evidence="3 4">
    <name type="scientific">Aquimarina atlantica</name>
    <dbReference type="NCBI Taxonomy" id="1317122"/>
    <lineage>
        <taxon>Bacteria</taxon>
        <taxon>Pseudomonadati</taxon>
        <taxon>Bacteroidota</taxon>
        <taxon>Flavobacteriia</taxon>
        <taxon>Flavobacteriales</taxon>
        <taxon>Flavobacteriaceae</taxon>
        <taxon>Aquimarina</taxon>
    </lineage>
</organism>
<proteinExistence type="predicted"/>
<accession>A0A023BVI0</accession>
<dbReference type="SUPFAM" id="SSF51735">
    <property type="entry name" value="NAD(P)-binding Rossmann-fold domains"/>
    <property type="match status" value="1"/>
</dbReference>
<gene>
    <name evidence="3" type="ORF">ATO12_13785</name>
</gene>
<sequence length="254" mass="28654">MIRVIILGAGNVAKHLYTAFYNQKSVEVVQCYNRKGLPLHPDQKENTIIQDFSALQEADIYILAVSDDAIEEVSNLLPFTNKLIVHTSGSVPMNALANTNKRGVFYPLQTFSKDKTVDFSTIPFCLEAENETDLMLLKELSTTLSNKVYEISSEQRNILHVSAVFVNNFTNYLFSTANDICNEHDVPFEILHPLILETAQKITKMNPDLAQTGPGIRNDSKTINRHLKIITDTTQQELYKTLTKAIQSKYGKKL</sequence>
<dbReference type="Gene3D" id="3.40.50.720">
    <property type="entry name" value="NAD(P)-binding Rossmann-like Domain"/>
    <property type="match status" value="1"/>
</dbReference>